<reference evidence="2 3" key="1">
    <citation type="submission" date="2016-10" db="EMBL/GenBank/DDBJ databases">
        <authorList>
            <person name="de Groot N.N."/>
        </authorList>
    </citation>
    <scope>NUCLEOTIDE SEQUENCE [LARGE SCALE GENOMIC DNA]</scope>
    <source>
        <strain evidence="2 3">DSM 381</strain>
    </source>
</reference>
<evidence type="ECO:0000313" key="2">
    <source>
        <dbReference type="EMBL" id="SFL46623.1"/>
    </source>
</evidence>
<dbReference type="EMBL" id="FOSX01000131">
    <property type="protein sequence ID" value="SFL46623.1"/>
    <property type="molecule type" value="Genomic_DNA"/>
</dbReference>
<feature type="region of interest" description="Disordered" evidence="1">
    <location>
        <begin position="78"/>
        <end position="112"/>
    </location>
</feature>
<feature type="compositionally biased region" description="Basic and acidic residues" evidence="1">
    <location>
        <begin position="78"/>
        <end position="88"/>
    </location>
</feature>
<proteinExistence type="predicted"/>
<accession>A0A1I4HXW8</accession>
<dbReference type="AlphaFoldDB" id="A0A1I4HXW8"/>
<protein>
    <submittedName>
        <fullName evidence="2">Uncharacterized protein</fullName>
    </submittedName>
</protein>
<dbReference type="RefSeq" id="WP_090944277.1">
    <property type="nucleotide sequence ID" value="NZ_FOSX01000131.1"/>
</dbReference>
<organism evidence="2 3">
    <name type="scientific">Azotobacter beijerinckii</name>
    <dbReference type="NCBI Taxonomy" id="170623"/>
    <lineage>
        <taxon>Bacteria</taxon>
        <taxon>Pseudomonadati</taxon>
        <taxon>Pseudomonadota</taxon>
        <taxon>Gammaproteobacteria</taxon>
        <taxon>Pseudomonadales</taxon>
        <taxon>Pseudomonadaceae</taxon>
        <taxon>Azotobacter</taxon>
    </lineage>
</organism>
<name>A0A1I4HXW8_9GAMM</name>
<sequence>MRFTQLLEAFDRLIMLIDTAWLSQKLDSDEAVKFRERKTDDMSKMVKALIKHGAAARAMAHANNDVEAQKDIEKVEAQAAADKQEREAAGFVEPTEAGKEVAEVAEAAESAA</sequence>
<dbReference type="Proteomes" id="UP000199579">
    <property type="component" value="Unassembled WGS sequence"/>
</dbReference>
<gene>
    <name evidence="2" type="ORF">SAMN04244574_04392</name>
</gene>
<evidence type="ECO:0000313" key="3">
    <source>
        <dbReference type="Proteomes" id="UP000199579"/>
    </source>
</evidence>
<evidence type="ECO:0000256" key="1">
    <source>
        <dbReference type="SAM" id="MobiDB-lite"/>
    </source>
</evidence>